<dbReference type="AlphaFoldDB" id="A0A377ARN7"/>
<accession>A0A377ARN7</accession>
<evidence type="ECO:0000313" key="2">
    <source>
        <dbReference type="Proteomes" id="UP000254052"/>
    </source>
</evidence>
<name>A0A377ARN7_ECOLX</name>
<gene>
    <name evidence="1" type="ORF">NCTC9962_01569</name>
</gene>
<organism evidence="1 2">
    <name type="scientific">Escherichia coli</name>
    <dbReference type="NCBI Taxonomy" id="562"/>
    <lineage>
        <taxon>Bacteria</taxon>
        <taxon>Pseudomonadati</taxon>
        <taxon>Pseudomonadota</taxon>
        <taxon>Gammaproteobacteria</taxon>
        <taxon>Enterobacterales</taxon>
        <taxon>Enterobacteriaceae</taxon>
        <taxon>Escherichia</taxon>
    </lineage>
</organism>
<sequence length="65" mass="7672">MAWQIRRYKYSLRYDYEKELLLSQSVNHRAGQIPSPVIMLLSEPERKSIPLASRMTRECLSVNMS</sequence>
<dbReference type="Proteomes" id="UP000254052">
    <property type="component" value="Unassembled WGS sequence"/>
</dbReference>
<dbReference type="EMBL" id="UGED01000005">
    <property type="protein sequence ID" value="STL27342.1"/>
    <property type="molecule type" value="Genomic_DNA"/>
</dbReference>
<protein>
    <submittedName>
        <fullName evidence="1">Uncharacterized protein</fullName>
    </submittedName>
</protein>
<evidence type="ECO:0000313" key="1">
    <source>
        <dbReference type="EMBL" id="STL27342.1"/>
    </source>
</evidence>
<reference evidence="1 2" key="1">
    <citation type="submission" date="2018-06" db="EMBL/GenBank/DDBJ databases">
        <authorList>
            <consortium name="Pathogen Informatics"/>
            <person name="Doyle S."/>
        </authorList>
    </citation>
    <scope>NUCLEOTIDE SEQUENCE [LARGE SCALE GENOMIC DNA]</scope>
    <source>
        <strain evidence="1 2">NCTC9962</strain>
    </source>
</reference>
<proteinExistence type="predicted"/>